<evidence type="ECO:0000313" key="3">
    <source>
        <dbReference type="Proteomes" id="UP001285441"/>
    </source>
</evidence>
<dbReference type="PANTHER" id="PTHR33112:SF16">
    <property type="entry name" value="HETEROKARYON INCOMPATIBILITY DOMAIN-CONTAINING PROTEIN"/>
    <property type="match status" value="1"/>
</dbReference>
<protein>
    <submittedName>
        <fullName evidence="2">Heterokaryon incompatibility protein-domain-containing protein</fullName>
    </submittedName>
</protein>
<reference evidence="2" key="2">
    <citation type="submission" date="2023-06" db="EMBL/GenBank/DDBJ databases">
        <authorList>
            <consortium name="Lawrence Berkeley National Laboratory"/>
            <person name="Haridas S."/>
            <person name="Hensen N."/>
            <person name="Bonometti L."/>
            <person name="Westerberg I."/>
            <person name="Brannstrom I.O."/>
            <person name="Guillou S."/>
            <person name="Cros-Aarteil S."/>
            <person name="Calhoun S."/>
            <person name="Kuo A."/>
            <person name="Mondo S."/>
            <person name="Pangilinan J."/>
            <person name="Riley R."/>
            <person name="LaButti K."/>
            <person name="Andreopoulos B."/>
            <person name="Lipzen A."/>
            <person name="Chen C."/>
            <person name="Yanf M."/>
            <person name="Daum C."/>
            <person name="Ng V."/>
            <person name="Clum A."/>
            <person name="Steindorff A."/>
            <person name="Ohm R."/>
            <person name="Martin F."/>
            <person name="Silar P."/>
            <person name="Natvig D."/>
            <person name="Lalanne C."/>
            <person name="Gautier V."/>
            <person name="Ament-velasquez S.L."/>
            <person name="Kruys A."/>
            <person name="Hutchinson M.I."/>
            <person name="Powell A.J."/>
            <person name="Barry K."/>
            <person name="Miller A.N."/>
            <person name="Grigoriev I.V."/>
            <person name="Debuchy R."/>
            <person name="Gladieux P."/>
            <person name="Thoren M.H."/>
            <person name="Johannesson H."/>
        </authorList>
    </citation>
    <scope>NUCLEOTIDE SEQUENCE</scope>
    <source>
        <strain evidence="2">CBS 232.78</strain>
    </source>
</reference>
<evidence type="ECO:0000259" key="1">
    <source>
        <dbReference type="Pfam" id="PF06985"/>
    </source>
</evidence>
<dbReference type="Pfam" id="PF06985">
    <property type="entry name" value="HET"/>
    <property type="match status" value="1"/>
</dbReference>
<keyword evidence="3" id="KW-1185">Reference proteome</keyword>
<evidence type="ECO:0000313" key="2">
    <source>
        <dbReference type="EMBL" id="KAK3368563.1"/>
    </source>
</evidence>
<reference evidence="2" key="1">
    <citation type="journal article" date="2023" name="Mol. Phylogenet. Evol.">
        <title>Genome-scale phylogeny and comparative genomics of the fungal order Sordariales.</title>
        <authorList>
            <person name="Hensen N."/>
            <person name="Bonometti L."/>
            <person name="Westerberg I."/>
            <person name="Brannstrom I.O."/>
            <person name="Guillou S."/>
            <person name="Cros-Aarteil S."/>
            <person name="Calhoun S."/>
            <person name="Haridas S."/>
            <person name="Kuo A."/>
            <person name="Mondo S."/>
            <person name="Pangilinan J."/>
            <person name="Riley R."/>
            <person name="LaButti K."/>
            <person name="Andreopoulos B."/>
            <person name="Lipzen A."/>
            <person name="Chen C."/>
            <person name="Yan M."/>
            <person name="Daum C."/>
            <person name="Ng V."/>
            <person name="Clum A."/>
            <person name="Steindorff A."/>
            <person name="Ohm R.A."/>
            <person name="Martin F."/>
            <person name="Silar P."/>
            <person name="Natvig D.O."/>
            <person name="Lalanne C."/>
            <person name="Gautier V."/>
            <person name="Ament-Velasquez S.L."/>
            <person name="Kruys A."/>
            <person name="Hutchinson M.I."/>
            <person name="Powell A.J."/>
            <person name="Barry K."/>
            <person name="Miller A.N."/>
            <person name="Grigoriev I.V."/>
            <person name="Debuchy R."/>
            <person name="Gladieux P."/>
            <person name="Hiltunen Thoren M."/>
            <person name="Johannesson H."/>
        </authorList>
    </citation>
    <scope>NUCLEOTIDE SEQUENCE</scope>
    <source>
        <strain evidence="2">CBS 232.78</strain>
    </source>
</reference>
<dbReference type="PANTHER" id="PTHR33112">
    <property type="entry name" value="DOMAIN PROTEIN, PUTATIVE-RELATED"/>
    <property type="match status" value="1"/>
</dbReference>
<name>A0AAE0N3A1_9PEZI</name>
<dbReference type="InterPro" id="IPR010730">
    <property type="entry name" value="HET"/>
</dbReference>
<dbReference type="EMBL" id="JAULSW010000010">
    <property type="protein sequence ID" value="KAK3368563.1"/>
    <property type="molecule type" value="Genomic_DNA"/>
</dbReference>
<sequence>MDSTQQYIWDKVNAYPVTAEGDRFVLNPSRAFSLVEDSFGFTLMVGADTTSASSFDRARAWLSDCVSNHSMCDVEPNVHAPGRLLLLGHHQDGSIKLVDTPKQPSSPLQYACLSYCWGTDAVGVLVTTAENIEQHSRGIPIEALPKTITDAVRVCRELQIPYLWVDSLCIIQGDKDDFAREGYQMDSIYSGSRLTIYAKAAASCKDGFLGRQRFGGDEWQHLARTGA</sequence>
<proteinExistence type="predicted"/>
<dbReference type="AlphaFoldDB" id="A0AAE0N3A1"/>
<accession>A0AAE0N3A1</accession>
<comment type="caution">
    <text evidence="2">The sequence shown here is derived from an EMBL/GenBank/DDBJ whole genome shotgun (WGS) entry which is preliminary data.</text>
</comment>
<organism evidence="2 3">
    <name type="scientific">Podospora didyma</name>
    <dbReference type="NCBI Taxonomy" id="330526"/>
    <lineage>
        <taxon>Eukaryota</taxon>
        <taxon>Fungi</taxon>
        <taxon>Dikarya</taxon>
        <taxon>Ascomycota</taxon>
        <taxon>Pezizomycotina</taxon>
        <taxon>Sordariomycetes</taxon>
        <taxon>Sordariomycetidae</taxon>
        <taxon>Sordariales</taxon>
        <taxon>Podosporaceae</taxon>
        <taxon>Podospora</taxon>
    </lineage>
</organism>
<dbReference type="Proteomes" id="UP001285441">
    <property type="component" value="Unassembled WGS sequence"/>
</dbReference>
<gene>
    <name evidence="2" type="ORF">B0H63DRAFT_534832</name>
</gene>
<feature type="domain" description="Heterokaryon incompatibility" evidence="1">
    <location>
        <begin position="110"/>
        <end position="214"/>
    </location>
</feature>